<protein>
    <submittedName>
        <fullName evidence="1">Uncharacterized protein</fullName>
    </submittedName>
</protein>
<sequence length="392" mass="42397">MPISGDWLVHFFVGVPRFRGILSRPTVGSYPEENEGYPSPDDALDIVINNRTARMTNLASPGPGGERRVYWEVFRDVGAVDFSFNFTSADEVDHLHMLVSAAEAVYVGDDASKAKALSLLGASDAPVSGKVVNAVDGRTLKPGRKVGNGYDTGIVVPEGTEATARLFVGSSRMDTLDVSGGEYGQAVRAGKYTCQTSFPGYYTFYEDDCLVKVPSGLEKNAVLSPFLNPGDARFLLVWGPTPSDLELRLAVPLPQWVKHGSMCVVRYTNTHCTAHSKHGKGKAKLEHTATGGYGPESISVRGWVTGKYVLRVKHHAGAREVGGLDRETNHDPALLNSGAEVQAYMVAGARRYHIGVHGYTSGVDWMVVRIDGDSQEVELCTPEICPPPGKWD</sequence>
<gene>
    <name evidence="1" type="ORF">HTEP1355_LOCUS21134</name>
</gene>
<organism evidence="1">
    <name type="scientific">Hemiselmis tepida</name>
    <dbReference type="NCBI Taxonomy" id="464990"/>
    <lineage>
        <taxon>Eukaryota</taxon>
        <taxon>Cryptophyceae</taxon>
        <taxon>Cryptomonadales</taxon>
        <taxon>Hemiselmidaceae</taxon>
        <taxon>Hemiselmis</taxon>
    </lineage>
</organism>
<name>A0A7S0Z481_9CRYP</name>
<evidence type="ECO:0000313" key="1">
    <source>
        <dbReference type="EMBL" id="CAD8807454.1"/>
    </source>
</evidence>
<proteinExistence type="predicted"/>
<dbReference type="AlphaFoldDB" id="A0A7S0Z481"/>
<dbReference type="EMBL" id="HBFN01036446">
    <property type="protein sequence ID" value="CAD8807454.1"/>
    <property type="molecule type" value="Transcribed_RNA"/>
</dbReference>
<reference evidence="1" key="1">
    <citation type="submission" date="2021-01" db="EMBL/GenBank/DDBJ databases">
        <authorList>
            <person name="Corre E."/>
            <person name="Pelletier E."/>
            <person name="Niang G."/>
            <person name="Scheremetjew M."/>
            <person name="Finn R."/>
            <person name="Kale V."/>
            <person name="Holt S."/>
            <person name="Cochrane G."/>
            <person name="Meng A."/>
            <person name="Brown T."/>
            <person name="Cohen L."/>
        </authorList>
    </citation>
    <scope>NUCLEOTIDE SEQUENCE</scope>
    <source>
        <strain evidence="1">CCMP443</strain>
    </source>
</reference>
<accession>A0A7S0Z481</accession>